<reference evidence="3" key="3">
    <citation type="submission" date="2025-09" db="UniProtKB">
        <authorList>
            <consortium name="Ensembl"/>
        </authorList>
    </citation>
    <scope>IDENTIFICATION</scope>
</reference>
<dbReference type="GeneTree" id="ENSGT00940000161627"/>
<accession>A0A7N9D685</accession>
<dbReference type="AlphaFoldDB" id="A0A7N9D685"/>
<dbReference type="PRINTS" id="PR02045">
    <property type="entry name" value="F138DOMAIN"/>
</dbReference>
<protein>
    <submittedName>
        <fullName evidence="3">Uncharacterized protein</fullName>
    </submittedName>
</protein>
<feature type="transmembrane region" description="Helical" evidence="2">
    <location>
        <begin position="34"/>
        <end position="63"/>
    </location>
</feature>
<keyword evidence="2" id="KW-0812">Transmembrane</keyword>
<feature type="region of interest" description="Disordered" evidence="1">
    <location>
        <begin position="1"/>
        <end position="29"/>
    </location>
</feature>
<proteinExistence type="predicted"/>
<evidence type="ECO:0000256" key="2">
    <source>
        <dbReference type="SAM" id="Phobius"/>
    </source>
</evidence>
<evidence type="ECO:0000313" key="4">
    <source>
        <dbReference type="Proteomes" id="UP000233100"/>
    </source>
</evidence>
<dbReference type="PANTHER" id="PTHR46254">
    <property type="entry name" value="PROTEIN GVQW1-RELATED"/>
    <property type="match status" value="1"/>
</dbReference>
<keyword evidence="4" id="KW-1185">Reference proteome</keyword>
<feature type="compositionally biased region" description="Basic residues" evidence="1">
    <location>
        <begin position="18"/>
        <end position="29"/>
    </location>
</feature>
<keyword evidence="2" id="KW-0472">Membrane</keyword>
<dbReference type="Proteomes" id="UP000233100">
    <property type="component" value="Chromosome 18"/>
</dbReference>
<dbReference type="Ensembl" id="ENSMFAT00000096811.1">
    <property type="protein sequence ID" value="ENSMFAP00000060924.1"/>
    <property type="gene ID" value="ENSMFAG00000056421.1"/>
</dbReference>
<keyword evidence="2" id="KW-1133">Transmembrane helix</keyword>
<feature type="compositionally biased region" description="Basic and acidic residues" evidence="1">
    <location>
        <begin position="1"/>
        <end position="10"/>
    </location>
</feature>
<evidence type="ECO:0000313" key="3">
    <source>
        <dbReference type="Ensembl" id="ENSMFAP00000060924.1"/>
    </source>
</evidence>
<reference evidence="3" key="2">
    <citation type="submission" date="2025-08" db="UniProtKB">
        <authorList>
            <consortium name="Ensembl"/>
        </authorList>
    </citation>
    <scope>IDENTIFICATION</scope>
</reference>
<organism evidence="3 4">
    <name type="scientific">Macaca fascicularis</name>
    <name type="common">Crab-eating macaque</name>
    <name type="synonym">Cynomolgus monkey</name>
    <dbReference type="NCBI Taxonomy" id="9541"/>
    <lineage>
        <taxon>Eukaryota</taxon>
        <taxon>Metazoa</taxon>
        <taxon>Chordata</taxon>
        <taxon>Craniata</taxon>
        <taxon>Vertebrata</taxon>
        <taxon>Euteleostomi</taxon>
        <taxon>Mammalia</taxon>
        <taxon>Eutheria</taxon>
        <taxon>Euarchontoglires</taxon>
        <taxon>Primates</taxon>
        <taxon>Haplorrhini</taxon>
        <taxon>Catarrhini</taxon>
        <taxon>Cercopithecidae</taxon>
        <taxon>Cercopithecinae</taxon>
        <taxon>Macaca</taxon>
    </lineage>
</organism>
<dbReference type="PANTHER" id="PTHR46254:SF3">
    <property type="entry name" value="SECRETED PROTEIN"/>
    <property type="match status" value="1"/>
</dbReference>
<sequence length="176" mass="20533">RKERHQKEQRGQQSKTLSQKKKQKPTKQNKKQNYVPIGTLFLLTPRLLLFLQFYFIYLFIYLFRRQSLTVRGWSAVVQWCSLSSQQPLPPGFKQFSCLSLLNSWNYRHPPLHLANFCFQFHHVCQASLELLTSSYLPISAFQSAGITGVSHGAWPQAIIFGKKMFRHFAFAYEGSD</sequence>
<name>A0A7N9D685_MACFA</name>
<evidence type="ECO:0000256" key="1">
    <source>
        <dbReference type="SAM" id="MobiDB-lite"/>
    </source>
</evidence>
<reference evidence="3 4" key="1">
    <citation type="submission" date="2013-03" db="EMBL/GenBank/DDBJ databases">
        <authorList>
            <person name="Warren W."/>
            <person name="Wilson R.K."/>
        </authorList>
    </citation>
    <scope>NUCLEOTIDE SEQUENCE</scope>
</reference>